<comment type="similarity">
    <text evidence="1">Belongs to the NmrA-type oxidoreductase family. Isoflavone reductase subfamily.</text>
</comment>
<dbReference type="InterPro" id="IPR036291">
    <property type="entry name" value="NAD(P)-bd_dom_sf"/>
</dbReference>
<dbReference type="AlphaFoldDB" id="A0A8H7B5S5"/>
<evidence type="ECO:0000256" key="1">
    <source>
        <dbReference type="ARBA" id="ARBA00005725"/>
    </source>
</evidence>
<evidence type="ECO:0000256" key="5">
    <source>
        <dbReference type="SAM" id="SignalP"/>
    </source>
</evidence>
<accession>A0A8H7B5S5</accession>
<feature type="signal peptide" evidence="5">
    <location>
        <begin position="1"/>
        <end position="18"/>
    </location>
</feature>
<feature type="domain" description="NmrA-like" evidence="6">
    <location>
        <begin position="490"/>
        <end position="719"/>
    </location>
</feature>
<organism evidence="7 8">
    <name type="scientific">Alternaria burnsii</name>
    <dbReference type="NCBI Taxonomy" id="1187904"/>
    <lineage>
        <taxon>Eukaryota</taxon>
        <taxon>Fungi</taxon>
        <taxon>Dikarya</taxon>
        <taxon>Ascomycota</taxon>
        <taxon>Pezizomycotina</taxon>
        <taxon>Dothideomycetes</taxon>
        <taxon>Pleosporomycetidae</taxon>
        <taxon>Pleosporales</taxon>
        <taxon>Pleosporineae</taxon>
        <taxon>Pleosporaceae</taxon>
        <taxon>Alternaria</taxon>
        <taxon>Alternaria sect. Alternaria</taxon>
    </lineage>
</organism>
<dbReference type="Gene3D" id="3.90.25.10">
    <property type="entry name" value="UDP-galactose 4-epimerase, domain 1"/>
    <property type="match status" value="1"/>
</dbReference>
<feature type="chain" id="PRO_5034517920" evidence="5">
    <location>
        <begin position="19"/>
        <end position="790"/>
    </location>
</feature>
<evidence type="ECO:0000256" key="3">
    <source>
        <dbReference type="ARBA" id="ARBA00023002"/>
    </source>
</evidence>
<gene>
    <name evidence="7" type="ORF">GT037_003437</name>
</gene>
<evidence type="ECO:0000313" key="8">
    <source>
        <dbReference type="Proteomes" id="UP000596902"/>
    </source>
</evidence>
<protein>
    <submittedName>
        <fullName evidence="7">Nad-binding protein</fullName>
    </submittedName>
</protein>
<dbReference type="Gene3D" id="3.40.50.720">
    <property type="entry name" value="NAD(P)-binding Rossmann-like Domain"/>
    <property type="match status" value="1"/>
</dbReference>
<reference evidence="7" key="1">
    <citation type="submission" date="2020-01" db="EMBL/GenBank/DDBJ databases">
        <authorList>
            <person name="Feng Z.H.Z."/>
        </authorList>
    </citation>
    <scope>NUCLEOTIDE SEQUENCE</scope>
    <source>
        <strain evidence="7">CBS107.38</strain>
    </source>
</reference>
<keyword evidence="8" id="KW-1185">Reference proteome</keyword>
<keyword evidence="5" id="KW-0732">Signal</keyword>
<dbReference type="Pfam" id="PF05368">
    <property type="entry name" value="NmrA"/>
    <property type="match status" value="1"/>
</dbReference>
<comment type="caution">
    <text evidence="7">The sequence shown here is derived from an EMBL/GenBank/DDBJ whole genome shotgun (WGS) entry which is preliminary data.</text>
</comment>
<keyword evidence="3" id="KW-0560">Oxidoreductase</keyword>
<name>A0A8H7B5S5_9PLEO</name>
<evidence type="ECO:0000256" key="4">
    <source>
        <dbReference type="SAM" id="MobiDB-lite"/>
    </source>
</evidence>
<sequence>MLLSGVSLLAGLVASACAADIPKVLDCSRDRYWEAPEECEAPIAPVAAVVPGSSYIAKIECNDCPYTDKDDEVVHRDHVLLLNVTLTHDNRTVLLNNRPLHPLPTIPTPPAFDVTRYRSNLSHAELYAGLTSEDPYCLKNGNGGSGQWCRTVPLTSSWRMAFDYLYIANPSDSHGGDDTDAEYWEVALDVIGKSRYSGDSDPLWKFDSADQKMLWMLIKGTLLKTGGKGGPTKVADPFGQAITDDNIYEYQILDMRLVARAYTFPAKKPLTIWGSIGHFLGTDVWDIEGSRFLYRKEEWGYYGKKGTLRDMFGEFVHWRDWPLFWIISSSLVGGLLALFLFWKLYWWIVAQRELMKWDGMEDVWENMRRERVAEEEGALLDAHGAYRDDPDEGSSSRPPAYTDALKPLPSKPLPEKPLPEPNIKPCNIPPCLQLVQTAYPRQTPYNSAILRGSLSHIHLGLRQSLTKQALNVSTIVVMASKVEDVATNFLKNAIASGNHDVTIFTRSAPTKPHPSSKVTYKQVDYADRDALTRALAGCHTVLSFFVVHLDVDNVAQKNLIHASIAAGVSRFAPSEWGISNYSGVASYENKDIIRKYLEDLDSKGELGSMQYCLFQPSIFMDYFAHPYPLERDLITWPFFLDFENRRAMVLDDGNQPLVITAVQDDAEILARALDDTRPWPKVGGITGYRTTINELLALGKKIRGGDWKVEYVKSEDIAKGELKASWLPLISHPTVGDDVREAFSKQFVLMFFEAIRSGGWVVSDEFNQRFPDYKFMGAEEYLTKAWEGKP</sequence>
<dbReference type="InterPro" id="IPR051609">
    <property type="entry name" value="NmrA/Isoflavone_reductase-like"/>
</dbReference>
<dbReference type="EMBL" id="JAAABM010000004">
    <property type="protein sequence ID" value="KAF7678056.1"/>
    <property type="molecule type" value="Genomic_DNA"/>
</dbReference>
<evidence type="ECO:0000256" key="2">
    <source>
        <dbReference type="ARBA" id="ARBA00022857"/>
    </source>
</evidence>
<dbReference type="Proteomes" id="UP000596902">
    <property type="component" value="Unassembled WGS sequence"/>
</dbReference>
<dbReference type="GO" id="GO:0016491">
    <property type="term" value="F:oxidoreductase activity"/>
    <property type="evidence" value="ECO:0007669"/>
    <property type="project" value="UniProtKB-KW"/>
</dbReference>
<feature type="region of interest" description="Disordered" evidence="4">
    <location>
        <begin position="384"/>
        <end position="420"/>
    </location>
</feature>
<proteinExistence type="inferred from homology"/>
<dbReference type="InterPro" id="IPR008030">
    <property type="entry name" value="NmrA-like"/>
</dbReference>
<dbReference type="GeneID" id="62201662"/>
<dbReference type="RefSeq" id="XP_038788191.1">
    <property type="nucleotide sequence ID" value="XM_038928484.1"/>
</dbReference>
<dbReference type="PANTHER" id="PTHR47706">
    <property type="entry name" value="NMRA-LIKE FAMILY PROTEIN"/>
    <property type="match status" value="1"/>
</dbReference>
<reference evidence="7" key="2">
    <citation type="submission" date="2020-08" db="EMBL/GenBank/DDBJ databases">
        <title>Draft Genome Sequence of Cumin Blight Pathogen Alternaria burnsii.</title>
        <authorList>
            <person name="Feng Z."/>
        </authorList>
    </citation>
    <scope>NUCLEOTIDE SEQUENCE</scope>
    <source>
        <strain evidence="7">CBS107.38</strain>
    </source>
</reference>
<dbReference type="PANTHER" id="PTHR47706:SF4">
    <property type="entry name" value="NMRA-LIKE DOMAIN-CONTAINING PROTEIN"/>
    <property type="match status" value="1"/>
</dbReference>
<dbReference type="SUPFAM" id="SSF51735">
    <property type="entry name" value="NAD(P)-binding Rossmann-fold domains"/>
    <property type="match status" value="1"/>
</dbReference>
<evidence type="ECO:0000259" key="6">
    <source>
        <dbReference type="Pfam" id="PF05368"/>
    </source>
</evidence>
<keyword evidence="2" id="KW-0521">NADP</keyword>
<evidence type="ECO:0000313" key="7">
    <source>
        <dbReference type="EMBL" id="KAF7678056.1"/>
    </source>
</evidence>